<evidence type="ECO:0000256" key="6">
    <source>
        <dbReference type="SAM" id="Phobius"/>
    </source>
</evidence>
<dbReference type="OrthoDB" id="3250803at2759"/>
<comment type="subcellular location">
    <subcellularLocation>
        <location evidence="1">Membrane</location>
        <topology evidence="1">Single-pass membrane protein</topology>
    </subcellularLocation>
</comment>
<feature type="region of interest" description="Disordered" evidence="5">
    <location>
        <begin position="34"/>
        <end position="166"/>
    </location>
</feature>
<dbReference type="PANTHER" id="PTHR15549">
    <property type="entry name" value="PAIRED IMMUNOGLOBULIN-LIKE TYPE 2 RECEPTOR"/>
    <property type="match status" value="1"/>
</dbReference>
<dbReference type="AlphaFoldDB" id="A0A369K3F2"/>
<feature type="compositionally biased region" description="Polar residues" evidence="5">
    <location>
        <begin position="142"/>
        <end position="166"/>
    </location>
</feature>
<protein>
    <submittedName>
        <fullName evidence="7">Uncharacterized protein</fullName>
    </submittedName>
</protein>
<evidence type="ECO:0000256" key="2">
    <source>
        <dbReference type="ARBA" id="ARBA00022692"/>
    </source>
</evidence>
<evidence type="ECO:0000313" key="8">
    <source>
        <dbReference type="Proteomes" id="UP000076154"/>
    </source>
</evidence>
<feature type="compositionally biased region" description="Polar residues" evidence="5">
    <location>
        <begin position="34"/>
        <end position="49"/>
    </location>
</feature>
<keyword evidence="3 6" id="KW-1133">Transmembrane helix</keyword>
<feature type="compositionally biased region" description="Polar residues" evidence="5">
    <location>
        <begin position="379"/>
        <end position="388"/>
    </location>
</feature>
<feature type="transmembrane region" description="Helical" evidence="6">
    <location>
        <begin position="235"/>
        <end position="258"/>
    </location>
</feature>
<dbReference type="GO" id="GO:0071944">
    <property type="term" value="C:cell periphery"/>
    <property type="evidence" value="ECO:0007669"/>
    <property type="project" value="UniProtKB-ARBA"/>
</dbReference>
<dbReference type="PANTHER" id="PTHR15549:SF30">
    <property type="entry name" value="MID2 DOMAIN-CONTAINING PROTEIN"/>
    <property type="match status" value="1"/>
</dbReference>
<dbReference type="InterPro" id="IPR051694">
    <property type="entry name" value="Immunoregulatory_rcpt-like"/>
</dbReference>
<comment type="caution">
    <text evidence="7">The sequence shown here is derived from an EMBL/GenBank/DDBJ whole genome shotgun (WGS) entry which is preliminary data.</text>
</comment>
<accession>A0A369K3F2</accession>
<feature type="compositionally biased region" description="Polar residues" evidence="5">
    <location>
        <begin position="57"/>
        <end position="66"/>
    </location>
</feature>
<gene>
    <name evidence="7" type="ORF">Hypma_015555</name>
</gene>
<dbReference type="EMBL" id="LUEZ02000010">
    <property type="protein sequence ID" value="RDB29159.1"/>
    <property type="molecule type" value="Genomic_DNA"/>
</dbReference>
<feature type="region of interest" description="Disordered" evidence="5">
    <location>
        <begin position="379"/>
        <end position="476"/>
    </location>
</feature>
<proteinExistence type="predicted"/>
<dbReference type="GO" id="GO:0016020">
    <property type="term" value="C:membrane"/>
    <property type="evidence" value="ECO:0007669"/>
    <property type="project" value="UniProtKB-SubCell"/>
</dbReference>
<feature type="compositionally biased region" description="Low complexity" evidence="5">
    <location>
        <begin position="93"/>
        <end position="120"/>
    </location>
</feature>
<sequence length="499" mass="53606">MNNTPEAVSQSPIFLVSTVSLKAPSAISGSLTLPSEVSASDEQSHTFPMTSPFPPTHTKSSATVSKPPSLPIATMSDGPETSVKSVINAPAASSSSSSEFTPPTNTHTSAASNTTKATPSLTVTQTRPPLQPSHDATPSPPKTTSIQEIKATKSTRTSTITDHPVSTFSSPVAVPVTDNSNGRVTLTTPAAITVLSTSTEPEGEFVTYTHVIANPSGFSSGIQTKSSGFLANHGAVAGVFLVVGITAAAVGLCLLLLLRRRLRRNRRDRWLAEMHPQPTPPSNPFEDPQQPQMRTPDENHRETTWEGRNLNIFDDTKSGHLHYLNVQRGLESRIGTGYTNPSRVTVPSEYPPDDHNEHRAGNIGLVHLFSRVEDITPSRASIAQSSPSIYPASLPPTGDDDSVDAMHYPTDESDSTGTNLIGQAPPRPPKSHLRRSVTKSSGMYPMTPPPSASSHSHSNPPSPITEETYAKTPRDNVWKRRTLLDVRPRPNHEYVTDSL</sequence>
<evidence type="ECO:0000256" key="3">
    <source>
        <dbReference type="ARBA" id="ARBA00022989"/>
    </source>
</evidence>
<name>A0A369K3F2_HYPMA</name>
<evidence type="ECO:0000256" key="4">
    <source>
        <dbReference type="ARBA" id="ARBA00023136"/>
    </source>
</evidence>
<reference evidence="7" key="1">
    <citation type="submission" date="2018-04" db="EMBL/GenBank/DDBJ databases">
        <title>Whole genome sequencing of Hypsizygus marmoreus.</title>
        <authorList>
            <person name="Choi I.-G."/>
            <person name="Min B."/>
            <person name="Kim J.-G."/>
            <person name="Kim S."/>
            <person name="Oh Y.-L."/>
            <person name="Kong W.-S."/>
            <person name="Park H."/>
            <person name="Jeong J."/>
            <person name="Song E.-S."/>
        </authorList>
    </citation>
    <scope>NUCLEOTIDE SEQUENCE [LARGE SCALE GENOMIC DNA]</scope>
    <source>
        <strain evidence="7">51987-8</strain>
    </source>
</reference>
<keyword evidence="4 6" id="KW-0472">Membrane</keyword>
<evidence type="ECO:0000256" key="5">
    <source>
        <dbReference type="SAM" id="MobiDB-lite"/>
    </source>
</evidence>
<dbReference type="Proteomes" id="UP000076154">
    <property type="component" value="Unassembled WGS sequence"/>
</dbReference>
<organism evidence="7 8">
    <name type="scientific">Hypsizygus marmoreus</name>
    <name type="common">White beech mushroom</name>
    <name type="synonym">Agaricus marmoreus</name>
    <dbReference type="NCBI Taxonomy" id="39966"/>
    <lineage>
        <taxon>Eukaryota</taxon>
        <taxon>Fungi</taxon>
        <taxon>Dikarya</taxon>
        <taxon>Basidiomycota</taxon>
        <taxon>Agaricomycotina</taxon>
        <taxon>Agaricomycetes</taxon>
        <taxon>Agaricomycetidae</taxon>
        <taxon>Agaricales</taxon>
        <taxon>Tricholomatineae</taxon>
        <taxon>Lyophyllaceae</taxon>
        <taxon>Hypsizygus</taxon>
    </lineage>
</organism>
<feature type="region of interest" description="Disordered" evidence="5">
    <location>
        <begin position="271"/>
        <end position="303"/>
    </location>
</feature>
<dbReference type="InParanoid" id="A0A369K3F2"/>
<evidence type="ECO:0000256" key="1">
    <source>
        <dbReference type="ARBA" id="ARBA00004167"/>
    </source>
</evidence>
<evidence type="ECO:0000313" key="7">
    <source>
        <dbReference type="EMBL" id="RDB29159.1"/>
    </source>
</evidence>
<keyword evidence="8" id="KW-1185">Reference proteome</keyword>
<dbReference type="STRING" id="39966.A0A369K3F2"/>
<keyword evidence="2 6" id="KW-0812">Transmembrane</keyword>